<feature type="region of interest" description="Disordered" evidence="2">
    <location>
        <begin position="710"/>
        <end position="736"/>
    </location>
</feature>
<dbReference type="SMART" id="SM00228">
    <property type="entry name" value="PDZ"/>
    <property type="match status" value="1"/>
</dbReference>
<dbReference type="SMART" id="SM00324">
    <property type="entry name" value="RhoGAP"/>
    <property type="match status" value="1"/>
</dbReference>
<feature type="domain" description="PH" evidence="3">
    <location>
        <begin position="756"/>
        <end position="865"/>
    </location>
</feature>
<evidence type="ECO:0000259" key="4">
    <source>
        <dbReference type="PROSITE" id="PS50106"/>
    </source>
</evidence>
<proteinExistence type="predicted"/>
<feature type="compositionally biased region" description="Low complexity" evidence="2">
    <location>
        <begin position="532"/>
        <end position="549"/>
    </location>
</feature>
<feature type="region of interest" description="Disordered" evidence="2">
    <location>
        <begin position="1309"/>
        <end position="1335"/>
    </location>
</feature>
<dbReference type="Pfam" id="PF15410">
    <property type="entry name" value="PH_9"/>
    <property type="match status" value="1"/>
</dbReference>
<dbReference type="PRINTS" id="PR00683">
    <property type="entry name" value="SPECTRINPH"/>
</dbReference>
<feature type="compositionally biased region" description="Low complexity" evidence="2">
    <location>
        <begin position="1318"/>
        <end position="1330"/>
    </location>
</feature>
<dbReference type="Gene3D" id="2.30.29.30">
    <property type="entry name" value="Pleckstrin-homology domain (PH domain)/Phosphotyrosine-binding domain (PTB)"/>
    <property type="match status" value="1"/>
</dbReference>
<dbReference type="Pfam" id="PF17820">
    <property type="entry name" value="PDZ_6"/>
    <property type="match status" value="1"/>
</dbReference>
<dbReference type="PANTHER" id="PTHR23175">
    <property type="entry name" value="PDZ DOMAIN-CONTAINING PROTEIN"/>
    <property type="match status" value="1"/>
</dbReference>
<evidence type="ECO:0000256" key="2">
    <source>
        <dbReference type="SAM" id="MobiDB-lite"/>
    </source>
</evidence>
<dbReference type="PANTHER" id="PTHR23175:SF23">
    <property type="entry name" value="PDZ DOMAIN-CONTAINING PROTEIN"/>
    <property type="match status" value="1"/>
</dbReference>
<evidence type="ECO:0000259" key="3">
    <source>
        <dbReference type="PROSITE" id="PS50003"/>
    </source>
</evidence>
<dbReference type="GO" id="GO:0007165">
    <property type="term" value="P:signal transduction"/>
    <property type="evidence" value="ECO:0007669"/>
    <property type="project" value="InterPro"/>
</dbReference>
<feature type="compositionally biased region" description="Polar residues" evidence="2">
    <location>
        <begin position="464"/>
        <end position="477"/>
    </location>
</feature>
<feature type="compositionally biased region" description="Polar residues" evidence="2">
    <location>
        <begin position="889"/>
        <end position="916"/>
    </location>
</feature>
<feature type="region of interest" description="Disordered" evidence="2">
    <location>
        <begin position="889"/>
        <end position="961"/>
    </location>
</feature>
<dbReference type="Gene3D" id="1.10.555.10">
    <property type="entry name" value="Rho GTPase activation protein"/>
    <property type="match status" value="1"/>
</dbReference>
<reference evidence="6" key="1">
    <citation type="submission" date="2021-02" db="EMBL/GenBank/DDBJ databases">
        <authorList>
            <person name="Nowell W R."/>
        </authorList>
    </citation>
    <scope>NUCLEOTIDE SEQUENCE</scope>
</reference>
<evidence type="ECO:0000259" key="5">
    <source>
        <dbReference type="PROSITE" id="PS50238"/>
    </source>
</evidence>
<dbReference type="GO" id="GO:0005543">
    <property type="term" value="F:phospholipid binding"/>
    <property type="evidence" value="ECO:0007669"/>
    <property type="project" value="InterPro"/>
</dbReference>
<sequence>MSSYEDNTKRIDFWTIEQEEKKFSELYVCSYRRCLAVGKVEQLVKERNDAVRNKSRRYSHQVNQLMKQTKKIFISRASVYSSGGGGGFGFTLRYYVIYPSLTSVQASYHVVIDEHQRKQLVDDKSTTMRIPSSSTNFRHHQGEQQEISSSNSMKIISTDNIDDDGLTRHENLQYLDTIFVKDVRRDSPAYKAGLRAGDRVLSVNDQSVHGKTYAQVIATIKNTPYDLVLNVLPNEDDHISLNSYQSNNYSSPFIMSNNTIEQKLRNLQINLAQGRTQEELAQAGIYFPSPKSSSSPQNIFSNYIDSVHKALDSSKQPSKESSSSYYQSPFHNEYIPYEYKQSASFLPMVNTSFNLPSQDQTQWTSPSSSSRDEVKSPSSDSMGTDKDMKTEFVNFRKKQFESGHVENLAHDNQSDSKMKKYSEKKKYENEWNRLTAVADVESVMTRASHFEDIDPNKFAKFKSKPSNSPTPSQQESILYQEDDHSEQDGYYESQYKLMKPIVTSFQMPRADEINHIEYNYNHPRYMIEPVRTTSSQKPTSTTTTTTTTSHYAPLTANESQRYTINNYSPARTSGVSLIRQDSYITAVRSAHPNEQTDFVNLHVCDQFALSYNPETPVFRRKVAQYGVTSRTSEQELKQRRTSYLIATDQRLSCRIDHLPPTYLRTNKDDNYSYDVSHEEQQKLRGTPQHQSQAIRKLKSFFGEGTPEVTHALDQRSSLSPQLSSGNQSKSGSYFFDSSTTTPQESILLTTMADNIEATKEGILYCKTVLRDGRRAPDRSWRGAWAVLRRGALFLGKEKKHGLLIPLSCDSFPINLRNAEVELASDYVKKPRVFKVTTSSQSEFLFQAPDSQSLTEWLYVIKEYCASDQNNSRLLTDVNDKSLRKSATSLLPLASTTNEPDLISQNDAQQKSSPTQTRKSKLSLRSPSLKRSPSLRLRKSQKPATSQQVTSMSNLNSPSSISPRRSFVKSIVKKGLRTLKSSSSILTNQMSGQIYDESSGEYISSSSGVHSISQGTNFGIELEECECSSISRYIPIVVEILTRLVELRGINSQGIYRNAGGLTAVNWLVSEFDKGAEKIDFNSEKWYDVKAIASTLKTFFAKLPDSLLSSKMSSLAVNASRIENHRDRLMDLKRLIMQLDDYRFETLKYLCAHFRRVASNCDVNKIDARNLAIIFGPTLIWDSKASLQSNLVDNPEKIRIIESFILYYEWFFDYNGSDDVPAEINPQMPKLPLVLSITSNDHDLSLNNETKPSEIIQQIVRAAKRRWSSPLLLDSLSSLNMNNTDQQTSKPINISCCSSTLISILLNRRRDTKKEEKSSTSSSRSRSVDSSLQTNQIVSSSTDSAVYSMSDISSSISTTATKKPSQSLRDISHIFQYFTLSNEKHKSKTLTNIRRKKSRKKITDETFLLPTNKDDEIYERISNSSICFIDQSPVHEIDLVQQTSLLKSKLIEHENLLQTLKQQIHDVDQQIFIIKEDSIEKTFFSSSDRQLIKRRHTFNSLLDLNDLFLEKDKLSSSSLYALQLL</sequence>
<dbReference type="PROSITE" id="PS50238">
    <property type="entry name" value="RHOGAP"/>
    <property type="match status" value="1"/>
</dbReference>
<dbReference type="SUPFAM" id="SSF50729">
    <property type="entry name" value="PH domain-like"/>
    <property type="match status" value="1"/>
</dbReference>
<comment type="caution">
    <text evidence="6">The sequence shown here is derived from an EMBL/GenBank/DDBJ whole genome shotgun (WGS) entry which is preliminary data.</text>
</comment>
<feature type="region of interest" description="Disordered" evidence="2">
    <location>
        <begin position="357"/>
        <end position="387"/>
    </location>
</feature>
<feature type="compositionally biased region" description="Polar residues" evidence="2">
    <location>
        <begin position="714"/>
        <end position="736"/>
    </location>
</feature>
<feature type="compositionally biased region" description="Low complexity" evidence="2">
    <location>
        <begin position="950"/>
        <end position="961"/>
    </location>
</feature>
<evidence type="ECO:0000256" key="1">
    <source>
        <dbReference type="ARBA" id="ARBA00022468"/>
    </source>
</evidence>
<dbReference type="InterPro" id="IPR041489">
    <property type="entry name" value="PDZ_6"/>
</dbReference>
<dbReference type="SUPFAM" id="SSF48350">
    <property type="entry name" value="GTPase activation domain, GAP"/>
    <property type="match status" value="1"/>
</dbReference>
<dbReference type="InterPro" id="IPR001478">
    <property type="entry name" value="PDZ"/>
</dbReference>
<dbReference type="Gene3D" id="2.30.42.10">
    <property type="match status" value="1"/>
</dbReference>
<evidence type="ECO:0000313" key="6">
    <source>
        <dbReference type="EMBL" id="CAF0979973.1"/>
    </source>
</evidence>
<dbReference type="SUPFAM" id="SSF50156">
    <property type="entry name" value="PDZ domain-like"/>
    <property type="match status" value="1"/>
</dbReference>
<dbReference type="InterPro" id="IPR008936">
    <property type="entry name" value="Rho_GTPase_activation_prot"/>
</dbReference>
<dbReference type="SMART" id="SM00233">
    <property type="entry name" value="PH"/>
    <property type="match status" value="1"/>
</dbReference>
<organism evidence="6 7">
    <name type="scientific">Adineta ricciae</name>
    <name type="common">Rotifer</name>
    <dbReference type="NCBI Taxonomy" id="249248"/>
    <lineage>
        <taxon>Eukaryota</taxon>
        <taxon>Metazoa</taxon>
        <taxon>Spiralia</taxon>
        <taxon>Gnathifera</taxon>
        <taxon>Rotifera</taxon>
        <taxon>Eurotatoria</taxon>
        <taxon>Bdelloidea</taxon>
        <taxon>Adinetida</taxon>
        <taxon>Adinetidae</taxon>
        <taxon>Adineta</taxon>
    </lineage>
</organism>
<dbReference type="GO" id="GO:0005096">
    <property type="term" value="F:GTPase activator activity"/>
    <property type="evidence" value="ECO:0007669"/>
    <property type="project" value="UniProtKB-KW"/>
</dbReference>
<dbReference type="Pfam" id="PF00620">
    <property type="entry name" value="RhoGAP"/>
    <property type="match status" value="1"/>
</dbReference>
<name>A0A814F9U0_ADIRI</name>
<gene>
    <name evidence="6" type="ORF">EDS130_LOCUS13821</name>
</gene>
<dbReference type="InterPro" id="IPR001849">
    <property type="entry name" value="PH_domain"/>
</dbReference>
<dbReference type="InterPro" id="IPR000198">
    <property type="entry name" value="RhoGAP_dom"/>
</dbReference>
<keyword evidence="1" id="KW-0343">GTPase activation</keyword>
<dbReference type="PROSITE" id="PS50003">
    <property type="entry name" value="PH_DOMAIN"/>
    <property type="match status" value="1"/>
</dbReference>
<dbReference type="PROSITE" id="PS50106">
    <property type="entry name" value="PDZ"/>
    <property type="match status" value="1"/>
</dbReference>
<feature type="compositionally biased region" description="Polar residues" evidence="2">
    <location>
        <begin position="357"/>
        <end position="369"/>
    </location>
</feature>
<dbReference type="InterPro" id="IPR041681">
    <property type="entry name" value="PH_9"/>
</dbReference>
<feature type="compositionally biased region" description="Low complexity" evidence="2">
    <location>
        <begin position="922"/>
        <end position="934"/>
    </location>
</feature>
<dbReference type="EMBL" id="CAJNOJ010000055">
    <property type="protein sequence ID" value="CAF0979973.1"/>
    <property type="molecule type" value="Genomic_DNA"/>
</dbReference>
<dbReference type="InterPro" id="IPR036034">
    <property type="entry name" value="PDZ_sf"/>
</dbReference>
<accession>A0A814F9U0</accession>
<evidence type="ECO:0000313" key="7">
    <source>
        <dbReference type="Proteomes" id="UP000663852"/>
    </source>
</evidence>
<feature type="region of interest" description="Disordered" evidence="2">
    <location>
        <begin position="457"/>
        <end position="477"/>
    </location>
</feature>
<feature type="domain" description="PDZ" evidence="4">
    <location>
        <begin position="178"/>
        <end position="235"/>
    </location>
</feature>
<protein>
    <submittedName>
        <fullName evidence="6">Uncharacterized protein</fullName>
    </submittedName>
</protein>
<feature type="region of interest" description="Disordered" evidence="2">
    <location>
        <begin position="128"/>
        <end position="149"/>
    </location>
</feature>
<feature type="region of interest" description="Disordered" evidence="2">
    <location>
        <begin position="532"/>
        <end position="557"/>
    </location>
</feature>
<dbReference type="InterPro" id="IPR011993">
    <property type="entry name" value="PH-like_dom_sf"/>
</dbReference>
<dbReference type="OrthoDB" id="6281275at2759"/>
<dbReference type="InterPro" id="IPR001605">
    <property type="entry name" value="PH_dom-spectrin-type"/>
</dbReference>
<feature type="domain" description="Rho-GAP" evidence="5">
    <location>
        <begin position="1019"/>
        <end position="1211"/>
    </location>
</feature>
<dbReference type="Proteomes" id="UP000663852">
    <property type="component" value="Unassembled WGS sequence"/>
</dbReference>